<dbReference type="InterPro" id="IPR029058">
    <property type="entry name" value="AB_hydrolase_fold"/>
</dbReference>
<proteinExistence type="predicted"/>
<evidence type="ECO:0000313" key="2">
    <source>
        <dbReference type="Proteomes" id="UP000092971"/>
    </source>
</evidence>
<protein>
    <submittedName>
        <fullName evidence="1">Acetylesterase</fullName>
    </submittedName>
</protein>
<dbReference type="OrthoDB" id="9803578at2"/>
<dbReference type="PANTHER" id="PTHR48098">
    <property type="entry name" value="ENTEROCHELIN ESTERASE-RELATED"/>
    <property type="match status" value="1"/>
</dbReference>
<evidence type="ECO:0000313" key="1">
    <source>
        <dbReference type="EMBL" id="ANW99494.1"/>
    </source>
</evidence>
<dbReference type="InterPro" id="IPR050583">
    <property type="entry name" value="Mycobacterial_A85_antigen"/>
</dbReference>
<dbReference type="Gene3D" id="3.40.50.1820">
    <property type="entry name" value="alpha/beta hydrolase"/>
    <property type="match status" value="1"/>
</dbReference>
<accession>A0A1B1YFE6</accession>
<dbReference type="EMBL" id="CP014672">
    <property type="protein sequence ID" value="ANW99494.1"/>
    <property type="molecule type" value="Genomic_DNA"/>
</dbReference>
<dbReference type="RefSeq" id="WP_015359899.1">
    <property type="nucleotide sequence ID" value="NZ_CP014672.1"/>
</dbReference>
<dbReference type="SUPFAM" id="SSF53474">
    <property type="entry name" value="alpha/beta-Hydrolases"/>
    <property type="match status" value="1"/>
</dbReference>
<dbReference type="GO" id="GO:0016747">
    <property type="term" value="F:acyltransferase activity, transferring groups other than amino-acyl groups"/>
    <property type="evidence" value="ECO:0007669"/>
    <property type="project" value="TreeGrafter"/>
</dbReference>
<reference evidence="1 2" key="1">
    <citation type="submission" date="2016-02" db="EMBL/GenBank/DDBJ databases">
        <title>Comparison of Clostridium stercorarium subspecies using comparative genomics and transcriptomics.</title>
        <authorList>
            <person name="Schellenberg J."/>
            <person name="Thallinger G."/>
            <person name="Levin D.B."/>
            <person name="Zhang X."/>
            <person name="Alvare G."/>
            <person name="Fristensky B."/>
            <person name="Sparling R."/>
        </authorList>
    </citation>
    <scope>NUCLEOTIDE SEQUENCE [LARGE SCALE GENOMIC DNA]</scope>
    <source>
        <strain evidence="1 2">DSM 2910</strain>
    </source>
</reference>
<dbReference type="InterPro" id="IPR000801">
    <property type="entry name" value="Esterase-like"/>
</dbReference>
<organism evidence="1 2">
    <name type="scientific">Thermoclostridium stercorarium subsp. thermolacticum DSM 2910</name>
    <dbReference type="NCBI Taxonomy" id="1121336"/>
    <lineage>
        <taxon>Bacteria</taxon>
        <taxon>Bacillati</taxon>
        <taxon>Bacillota</taxon>
        <taxon>Clostridia</taxon>
        <taxon>Eubacteriales</taxon>
        <taxon>Oscillospiraceae</taxon>
        <taxon>Thermoclostridium</taxon>
    </lineage>
</organism>
<gene>
    <name evidence="1" type="ORF">CSTERTH_10875</name>
</gene>
<name>A0A1B1YFE6_THEST</name>
<dbReference type="AlphaFoldDB" id="A0A1B1YFE6"/>
<sequence>MAYLQVNFFSKALKRLTVFNAFIPLDYMEARSGGNSSGQPFKALYLLHGYHGNHMDWVCNSNMQLFSSKYNIAVFMPSGENFFYLNDTDSGAMYSEYIGCELVEFTRKMFPVSDKRENTFIGGLSMGGYGAIRNGLKYSETFGRIIALSSALIVDKIAGIPVDYNDGIADYKYYSRVFGDVNKVKGSDKDPEALVLQLKEEKKQVPEIFMACGTEDFLLAENRKFHEFLLSEGIEHTYVEGPGSHDWKFWNEYIEKGIEWAVK</sequence>
<dbReference type="PANTHER" id="PTHR48098:SF1">
    <property type="entry name" value="DIACYLGLYCEROL ACYLTRANSFERASE_MYCOLYLTRANSFERASE AG85A"/>
    <property type="match status" value="1"/>
</dbReference>
<dbReference type="Proteomes" id="UP000092971">
    <property type="component" value="Chromosome"/>
</dbReference>
<dbReference type="Pfam" id="PF00756">
    <property type="entry name" value="Esterase"/>
    <property type="match status" value="1"/>
</dbReference>